<accession>A0A1Y3PIN8</accession>
<dbReference type="AlphaFoldDB" id="A0A1Y3PIN8"/>
<organism evidence="3 4">
    <name type="scientific">Bacillus thermozeamaize</name>
    <dbReference type="NCBI Taxonomy" id="230954"/>
    <lineage>
        <taxon>Bacteria</taxon>
        <taxon>Bacillati</taxon>
        <taxon>Bacillota</taxon>
        <taxon>Bacilli</taxon>
        <taxon>Bacillales</taxon>
        <taxon>Bacillaceae</taxon>
        <taxon>Bacillus</taxon>
    </lineage>
</organism>
<evidence type="ECO:0000256" key="1">
    <source>
        <dbReference type="SAM" id="MobiDB-lite"/>
    </source>
</evidence>
<evidence type="ECO:0000313" key="3">
    <source>
        <dbReference type="EMBL" id="OUM87212.1"/>
    </source>
</evidence>
<feature type="region of interest" description="Disordered" evidence="1">
    <location>
        <begin position="26"/>
        <end position="123"/>
    </location>
</feature>
<name>A0A1Y3PIN8_9BACI</name>
<gene>
    <name evidence="3" type="ORF">BAA01_09085</name>
</gene>
<protein>
    <submittedName>
        <fullName evidence="3">Uncharacterized protein</fullName>
    </submittedName>
</protein>
<keyword evidence="2" id="KW-1133">Transmembrane helix</keyword>
<comment type="caution">
    <text evidence="3">The sequence shown here is derived from an EMBL/GenBank/DDBJ whole genome shotgun (WGS) entry which is preliminary data.</text>
</comment>
<evidence type="ECO:0000313" key="4">
    <source>
        <dbReference type="Proteomes" id="UP000196475"/>
    </source>
</evidence>
<feature type="compositionally biased region" description="Basic residues" evidence="1">
    <location>
        <begin position="43"/>
        <end position="52"/>
    </location>
</feature>
<proteinExistence type="predicted"/>
<sequence length="160" mass="17733">MNEDLNKWMNRKSMDGPMVRIRAFSEREKECHEPSGRLAFHADRHHLSRQHGRSPALHPEHPSGSGEAAALFPSEPNRPFLNRPDETQPAAKRFPFAKDDSLSEPSAAAASVHEASGDRWPPRWRQSPVMTGLMIVAGAVMVGLFMGWTVMTLLSPIATG</sequence>
<dbReference type="EMBL" id="LZRT01000079">
    <property type="protein sequence ID" value="OUM87212.1"/>
    <property type="molecule type" value="Genomic_DNA"/>
</dbReference>
<reference evidence="4" key="1">
    <citation type="submission" date="2016-06" db="EMBL/GenBank/DDBJ databases">
        <authorList>
            <person name="Nascimento L."/>
            <person name="Pereira R.V."/>
            <person name="Martins L.F."/>
            <person name="Quaggio R.B."/>
            <person name="Silva A.M."/>
            <person name="Setubal J.C."/>
        </authorList>
    </citation>
    <scope>NUCLEOTIDE SEQUENCE [LARGE SCALE GENOMIC DNA]</scope>
</reference>
<dbReference type="Proteomes" id="UP000196475">
    <property type="component" value="Unassembled WGS sequence"/>
</dbReference>
<feature type="compositionally biased region" description="Basic and acidic residues" evidence="1">
    <location>
        <begin position="26"/>
        <end position="35"/>
    </location>
</feature>
<evidence type="ECO:0000256" key="2">
    <source>
        <dbReference type="SAM" id="Phobius"/>
    </source>
</evidence>
<keyword evidence="2" id="KW-0472">Membrane</keyword>
<feature type="transmembrane region" description="Helical" evidence="2">
    <location>
        <begin position="129"/>
        <end position="151"/>
    </location>
</feature>
<keyword evidence="2" id="KW-0812">Transmembrane</keyword>